<gene>
    <name evidence="1" type="ORF">GCM10023191_005480</name>
</gene>
<keyword evidence="2" id="KW-1185">Reference proteome</keyword>
<dbReference type="Proteomes" id="UP001500503">
    <property type="component" value="Unassembled WGS sequence"/>
</dbReference>
<dbReference type="EMBL" id="BAABHF010000009">
    <property type="protein sequence ID" value="GAA4483629.1"/>
    <property type="molecule type" value="Genomic_DNA"/>
</dbReference>
<name>A0ABP8P8A4_9ACTN</name>
<sequence length="98" mass="11243">MTFEFAYNGSILQQLEKRFPIRDRWMPHVQEGKCTTMILAAMAKLPAVCIKYFLSNAFRVYSNGFGCGCFWQLSHVIERCQSTCRSVAGLTDELIPNR</sequence>
<accession>A0ABP8P8A4</accession>
<evidence type="ECO:0000313" key="2">
    <source>
        <dbReference type="Proteomes" id="UP001500503"/>
    </source>
</evidence>
<protein>
    <submittedName>
        <fullName evidence="1">Uncharacterized protein</fullName>
    </submittedName>
</protein>
<comment type="caution">
    <text evidence="1">The sequence shown here is derived from an EMBL/GenBank/DDBJ whole genome shotgun (WGS) entry which is preliminary data.</text>
</comment>
<reference evidence="2" key="1">
    <citation type="journal article" date="2019" name="Int. J. Syst. Evol. Microbiol.">
        <title>The Global Catalogue of Microorganisms (GCM) 10K type strain sequencing project: providing services to taxonomists for standard genome sequencing and annotation.</title>
        <authorList>
            <consortium name="The Broad Institute Genomics Platform"/>
            <consortium name="The Broad Institute Genome Sequencing Center for Infectious Disease"/>
            <person name="Wu L."/>
            <person name="Ma J."/>
        </authorList>
    </citation>
    <scope>NUCLEOTIDE SEQUENCE [LARGE SCALE GENOMIC DNA]</scope>
    <source>
        <strain evidence="2">JCM 17933</strain>
    </source>
</reference>
<proteinExistence type="predicted"/>
<organism evidence="1 2">
    <name type="scientific">Actinoallomurus oryzae</name>
    <dbReference type="NCBI Taxonomy" id="502180"/>
    <lineage>
        <taxon>Bacteria</taxon>
        <taxon>Bacillati</taxon>
        <taxon>Actinomycetota</taxon>
        <taxon>Actinomycetes</taxon>
        <taxon>Streptosporangiales</taxon>
        <taxon>Thermomonosporaceae</taxon>
        <taxon>Actinoallomurus</taxon>
    </lineage>
</organism>
<evidence type="ECO:0000313" key="1">
    <source>
        <dbReference type="EMBL" id="GAA4483629.1"/>
    </source>
</evidence>